<dbReference type="PANTHER" id="PTHR13339:SF0">
    <property type="entry name" value="COP9 SIGNALOSOME COMPLEX SUBUNIT 8"/>
    <property type="match status" value="1"/>
</dbReference>
<gene>
    <name evidence="7" type="ORF">KXV57_005645</name>
</gene>
<dbReference type="AlphaFoldDB" id="A0A229YB97"/>
<protein>
    <recommendedName>
        <fullName evidence="6">CSN8/PSMD8/EIF3K domain-containing protein</fullName>
    </recommendedName>
</protein>
<dbReference type="GO" id="GO:0010387">
    <property type="term" value="P:COP9 signalosome assembly"/>
    <property type="evidence" value="ECO:0007669"/>
    <property type="project" value="InterPro"/>
</dbReference>
<name>A0A229YB97_ASPFM</name>
<accession>A0A229YB97</accession>
<dbReference type="Proteomes" id="UP000813423">
    <property type="component" value="Unassembled WGS sequence"/>
</dbReference>
<dbReference type="OMA" id="LRAVWQT"/>
<dbReference type="GO" id="GO:0008180">
    <property type="term" value="C:COP9 signalosome"/>
    <property type="evidence" value="ECO:0007669"/>
    <property type="project" value="UniProtKB-KW"/>
</dbReference>
<dbReference type="InterPro" id="IPR033205">
    <property type="entry name" value="COP9_CSN8"/>
</dbReference>
<comment type="caution">
    <text evidence="7">The sequence shown here is derived from an EMBL/GenBank/DDBJ whole genome shotgun (WGS) entry which is preliminary data.</text>
</comment>
<sequence>MDLPPLSREQLSTVLATASSSSALYETLSQYEGHACFLSTSNSEEAELLSLFYSSFFFSHLLLDDIYEARAMTKRMPQDLAQNDATLQNCLRLLRAVWQRKYEYVYKVLRDLPWPEMLKPTVRNYELHFQEKTLKEVSRAYEAIRPDAAANYLGLDVTAAKQGDPAIISKFTACGWRWDEQNGLLYPQPIITAREKIGHSSNGLSEVMALMGSHSG</sequence>
<dbReference type="Pfam" id="PF10075">
    <property type="entry name" value="CSN8_PSD8_EIF3K"/>
    <property type="match status" value="1"/>
</dbReference>
<keyword evidence="5" id="KW-0539">Nucleus</keyword>
<feature type="domain" description="CSN8/PSMD8/EIF3K" evidence="6">
    <location>
        <begin position="48"/>
        <end position="189"/>
    </location>
</feature>
<dbReference type="GO" id="GO:0005737">
    <property type="term" value="C:cytoplasm"/>
    <property type="evidence" value="ECO:0007669"/>
    <property type="project" value="UniProtKB-SubCell"/>
</dbReference>
<evidence type="ECO:0000256" key="5">
    <source>
        <dbReference type="ARBA" id="ARBA00023242"/>
    </source>
</evidence>
<evidence type="ECO:0000256" key="1">
    <source>
        <dbReference type="ARBA" id="ARBA00004123"/>
    </source>
</evidence>
<comment type="subcellular location">
    <subcellularLocation>
        <location evidence="2">Cytoplasm</location>
    </subcellularLocation>
    <subcellularLocation>
        <location evidence="1">Nucleus</location>
    </subcellularLocation>
</comment>
<evidence type="ECO:0000256" key="3">
    <source>
        <dbReference type="ARBA" id="ARBA00022490"/>
    </source>
</evidence>
<evidence type="ECO:0000259" key="6">
    <source>
        <dbReference type="Pfam" id="PF10075"/>
    </source>
</evidence>
<evidence type="ECO:0000256" key="2">
    <source>
        <dbReference type="ARBA" id="ARBA00004496"/>
    </source>
</evidence>
<dbReference type="EMBL" id="JAIBSC010000039">
    <property type="protein sequence ID" value="KAH1905774.1"/>
    <property type="molecule type" value="Genomic_DNA"/>
</dbReference>
<evidence type="ECO:0000256" key="4">
    <source>
        <dbReference type="ARBA" id="ARBA00022790"/>
    </source>
</evidence>
<reference evidence="7" key="1">
    <citation type="submission" date="2021-08" db="EMBL/GenBank/DDBJ databases">
        <title>Global Aspergillus fumigatus from environmental and clinical sources.</title>
        <authorList>
            <person name="Barber A."/>
            <person name="Sae-Ong T."/>
        </authorList>
    </citation>
    <scope>NUCLEOTIDE SEQUENCE</scope>
    <source>
        <strain evidence="7">NRZ-2016-071</strain>
    </source>
</reference>
<evidence type="ECO:0000313" key="7">
    <source>
        <dbReference type="EMBL" id="KAH1905774.1"/>
    </source>
</evidence>
<keyword evidence="3" id="KW-0963">Cytoplasm</keyword>
<proteinExistence type="predicted"/>
<evidence type="ECO:0000313" key="8">
    <source>
        <dbReference type="Proteomes" id="UP000813423"/>
    </source>
</evidence>
<keyword evidence="4" id="KW-0736">Signalosome</keyword>
<dbReference type="PANTHER" id="PTHR13339">
    <property type="entry name" value="COP9 SIGNALOSOME COMPLEX SUBUNIT 8"/>
    <property type="match status" value="1"/>
</dbReference>
<organism evidence="7 8">
    <name type="scientific">Aspergillus fumigatus</name>
    <name type="common">Neosartorya fumigata</name>
    <dbReference type="NCBI Taxonomy" id="746128"/>
    <lineage>
        <taxon>Eukaryota</taxon>
        <taxon>Fungi</taxon>
        <taxon>Dikarya</taxon>
        <taxon>Ascomycota</taxon>
        <taxon>Pezizomycotina</taxon>
        <taxon>Eurotiomycetes</taxon>
        <taxon>Eurotiomycetidae</taxon>
        <taxon>Eurotiales</taxon>
        <taxon>Aspergillaceae</taxon>
        <taxon>Aspergillus</taxon>
        <taxon>Aspergillus subgen. Fumigati</taxon>
    </lineage>
</organism>
<dbReference type="InterPro" id="IPR033464">
    <property type="entry name" value="CSN8_PSD8_EIF3K"/>
</dbReference>
<dbReference type="GO" id="GO:0000338">
    <property type="term" value="P:protein deneddylation"/>
    <property type="evidence" value="ECO:0007669"/>
    <property type="project" value="InterPro"/>
</dbReference>